<dbReference type="KEGG" id="ngr:NAEGRDRAFT_48478"/>
<dbReference type="GeneID" id="8850456"/>
<protein>
    <submittedName>
        <fullName evidence="1">Predicted protein</fullName>
    </submittedName>
</protein>
<dbReference type="EMBL" id="GG738863">
    <property type="protein sequence ID" value="EFC45344.1"/>
    <property type="molecule type" value="Genomic_DNA"/>
</dbReference>
<dbReference type="VEuPathDB" id="AmoebaDB:NAEGRDRAFT_48478"/>
<dbReference type="RefSeq" id="XP_002678088.1">
    <property type="nucleotide sequence ID" value="XM_002678042.1"/>
</dbReference>
<reference evidence="1 2" key="1">
    <citation type="journal article" date="2010" name="Cell">
        <title>The genome of Naegleria gruberi illuminates early eukaryotic versatility.</title>
        <authorList>
            <person name="Fritz-Laylin L.K."/>
            <person name="Prochnik S.E."/>
            <person name="Ginger M.L."/>
            <person name="Dacks J.B."/>
            <person name="Carpenter M.L."/>
            <person name="Field M.C."/>
            <person name="Kuo A."/>
            <person name="Paredez A."/>
            <person name="Chapman J."/>
            <person name="Pham J."/>
            <person name="Shu S."/>
            <person name="Neupane R."/>
            <person name="Cipriano M."/>
            <person name="Mancuso J."/>
            <person name="Tu H."/>
            <person name="Salamov A."/>
            <person name="Lindquist E."/>
            <person name="Shapiro H."/>
            <person name="Lucas S."/>
            <person name="Grigoriev I.V."/>
            <person name="Cande W.Z."/>
            <person name="Fulton C."/>
            <person name="Rokhsar D.S."/>
            <person name="Dawson S.C."/>
        </authorList>
    </citation>
    <scope>NUCLEOTIDE SEQUENCE [LARGE SCALE GENOMIC DNA]</scope>
    <source>
        <strain evidence="1 2">NEG-M</strain>
    </source>
</reference>
<dbReference type="InParanoid" id="D2VCP9"/>
<organism evidence="2">
    <name type="scientific">Naegleria gruberi</name>
    <name type="common">Amoeba</name>
    <dbReference type="NCBI Taxonomy" id="5762"/>
    <lineage>
        <taxon>Eukaryota</taxon>
        <taxon>Discoba</taxon>
        <taxon>Heterolobosea</taxon>
        <taxon>Tetramitia</taxon>
        <taxon>Eutetramitia</taxon>
        <taxon>Vahlkampfiidae</taxon>
        <taxon>Naegleria</taxon>
    </lineage>
</organism>
<dbReference type="OrthoDB" id="10406549at2759"/>
<evidence type="ECO:0000313" key="1">
    <source>
        <dbReference type="EMBL" id="EFC45344.1"/>
    </source>
</evidence>
<evidence type="ECO:0000313" key="2">
    <source>
        <dbReference type="Proteomes" id="UP000006671"/>
    </source>
</evidence>
<dbReference type="OMA" id="DEGIILY"/>
<keyword evidence="2" id="KW-1185">Reference proteome</keyword>
<accession>D2VCP9</accession>
<proteinExistence type="predicted"/>
<dbReference type="Proteomes" id="UP000006671">
    <property type="component" value="Unassembled WGS sequence"/>
</dbReference>
<gene>
    <name evidence="1" type="ORF">NAEGRDRAFT_48478</name>
</gene>
<name>D2VCP9_NAEGR</name>
<sequence length="239" mass="27458">MPAPSITEEEHFNIWKQLKTNHLDRYQLQRMDSRDDLDSQVTDQRRVSLPGAYAQVQPSTSSNNRRLSIVQDPFSTDITSFFNANHKQATAGRRYSVAASQINSSSLYPGYDLSSVYNLKKDVENTRRDVVIKDEGIILYGDLKKKKLLDSLTWQVPVYEEIIIERITGHGKLYYCNYSSSDKLKKIYDSASISQEDGSLTCNTKFLQLHNSSTYFFKFVKYSPQDTITFSFRNKSVGL</sequence>
<dbReference type="AlphaFoldDB" id="D2VCP9"/>